<keyword evidence="2" id="KW-0614">Plasmid</keyword>
<accession>A0AAX3AH77</accession>
<dbReference type="Proteomes" id="UP000830781">
    <property type="component" value="Plasmid pDSM110277_a"/>
</dbReference>
<dbReference type="EMBL" id="CP084960">
    <property type="protein sequence ID" value="UOA24687.1"/>
    <property type="molecule type" value="Genomic_DNA"/>
</dbReference>
<evidence type="ECO:0000313" key="3">
    <source>
        <dbReference type="Proteomes" id="UP000830781"/>
    </source>
</evidence>
<organism evidence="2 3">
    <name type="scientific">Sulfitobacter pontiacus</name>
    <dbReference type="NCBI Taxonomy" id="60137"/>
    <lineage>
        <taxon>Bacteria</taxon>
        <taxon>Pseudomonadati</taxon>
        <taxon>Pseudomonadota</taxon>
        <taxon>Alphaproteobacteria</taxon>
        <taxon>Rhodobacterales</taxon>
        <taxon>Roseobacteraceae</taxon>
        <taxon>Sulfitobacter</taxon>
    </lineage>
</organism>
<reference evidence="3" key="1">
    <citation type="journal article" date="2022" name="Microorganisms">
        <title>Beyond the ABCs#Discovery of Three New Plasmid Types in Rhodobacterales (RepQ, RepY, RepW).</title>
        <authorList>
            <person name="Freese H.M."/>
            <person name="Ringel V."/>
            <person name="Overmann J."/>
            <person name="Petersen J."/>
        </authorList>
    </citation>
    <scope>NUCLEOTIDE SEQUENCE [LARGE SCALE GENOMIC DNA]</scope>
    <source>
        <strain evidence="3">DSM 110277</strain>
        <plasmid evidence="3">pDSM110277_a</plasmid>
    </source>
</reference>
<gene>
    <name evidence="2" type="ORF">DSM110277_03133</name>
</gene>
<dbReference type="AlphaFoldDB" id="A0AAX3AH77"/>
<keyword evidence="1" id="KW-0812">Transmembrane</keyword>
<feature type="transmembrane region" description="Helical" evidence="1">
    <location>
        <begin position="52"/>
        <end position="72"/>
    </location>
</feature>
<keyword evidence="1" id="KW-0472">Membrane</keyword>
<name>A0AAX3AH77_9RHOB</name>
<evidence type="ECO:0000256" key="1">
    <source>
        <dbReference type="SAM" id="Phobius"/>
    </source>
</evidence>
<keyword evidence="3" id="KW-1185">Reference proteome</keyword>
<proteinExistence type="predicted"/>
<sequence>MTVVLLIMTVFLTGLLGIHPMISVVLLAEVVIRIGVDGLSPLAPGLALAGGWSSIICMRLAITAVVYASSIVRERPLTIGLRWNGLFGLVSILLIALIVVGRPALMS</sequence>
<evidence type="ECO:0000313" key="2">
    <source>
        <dbReference type="EMBL" id="UOA24687.1"/>
    </source>
</evidence>
<keyword evidence="1" id="KW-1133">Transmembrane helix</keyword>
<feature type="transmembrane region" description="Helical" evidence="1">
    <location>
        <begin position="84"/>
        <end position="105"/>
    </location>
</feature>
<geneLocation type="plasmid" evidence="2 3">
    <name>pDSM110277_a</name>
</geneLocation>
<protein>
    <submittedName>
        <fullName evidence="2">Uncharacterized protein</fullName>
    </submittedName>
</protein>
<dbReference type="RefSeq" id="WP_240790886.1">
    <property type="nucleotide sequence ID" value="NZ_CP084960.1"/>
</dbReference>